<dbReference type="RefSeq" id="WP_268610046.1">
    <property type="nucleotide sequence ID" value="NZ_CP113797.1"/>
</dbReference>
<dbReference type="PROSITE" id="PS50995">
    <property type="entry name" value="HTH_MARR_2"/>
    <property type="match status" value="1"/>
</dbReference>
<proteinExistence type="predicted"/>
<keyword evidence="3" id="KW-1185">Reference proteome</keyword>
<name>A0A9E8ZBH7_9CYAN</name>
<protein>
    <submittedName>
        <fullName evidence="2">MarR family winged helix-turn-helix transcriptional regulator</fullName>
    </submittedName>
</protein>
<dbReference type="InterPro" id="IPR000835">
    <property type="entry name" value="HTH_MarR-typ"/>
</dbReference>
<dbReference type="SUPFAM" id="SSF46785">
    <property type="entry name" value="Winged helix' DNA-binding domain"/>
    <property type="match status" value="1"/>
</dbReference>
<dbReference type="Proteomes" id="UP001163152">
    <property type="component" value="Chromosome"/>
</dbReference>
<dbReference type="PANTHER" id="PTHR33164:SF105">
    <property type="entry name" value="TRANSCRIPTIONAL REPRESSOR PROTEIN-RELATED"/>
    <property type="match status" value="1"/>
</dbReference>
<gene>
    <name evidence="2" type="ORF">OXH18_23985</name>
</gene>
<dbReference type="AlphaFoldDB" id="A0A9E8ZBH7"/>
<dbReference type="InterPro" id="IPR036388">
    <property type="entry name" value="WH-like_DNA-bd_sf"/>
</dbReference>
<sequence>MNDRPFEPNFAVLNQVPTVCMGMHIRRASRIITQVYDAALYPAGLALNQFTLLVSIYLAEFITITRLAQELFTDQTTLTRNLKVLEKRGWVAIEPGDDRRVRLVSLTAEGRTVLAQALPLWQQAQTEVMQHFASEQWQTLLSLLSEVRAMKGD</sequence>
<dbReference type="PRINTS" id="PR00598">
    <property type="entry name" value="HTHMARR"/>
</dbReference>
<dbReference type="SMART" id="SM00347">
    <property type="entry name" value="HTH_MARR"/>
    <property type="match status" value="1"/>
</dbReference>
<evidence type="ECO:0000259" key="1">
    <source>
        <dbReference type="PROSITE" id="PS50995"/>
    </source>
</evidence>
<dbReference type="Pfam" id="PF12802">
    <property type="entry name" value="MarR_2"/>
    <property type="match status" value="1"/>
</dbReference>
<feature type="domain" description="HTH marR-type" evidence="1">
    <location>
        <begin position="18"/>
        <end position="149"/>
    </location>
</feature>
<dbReference type="GO" id="GO:0006950">
    <property type="term" value="P:response to stress"/>
    <property type="evidence" value="ECO:0007669"/>
    <property type="project" value="TreeGrafter"/>
</dbReference>
<evidence type="ECO:0000313" key="2">
    <source>
        <dbReference type="EMBL" id="WAL60190.1"/>
    </source>
</evidence>
<evidence type="ECO:0000313" key="3">
    <source>
        <dbReference type="Proteomes" id="UP001163152"/>
    </source>
</evidence>
<organism evidence="2 3">
    <name type="scientific">Thermocoleostomius sinensis A174</name>
    <dbReference type="NCBI Taxonomy" id="2016057"/>
    <lineage>
        <taxon>Bacteria</taxon>
        <taxon>Bacillati</taxon>
        <taxon>Cyanobacteriota</taxon>
        <taxon>Cyanophyceae</taxon>
        <taxon>Oculatellales</taxon>
        <taxon>Oculatellaceae</taxon>
        <taxon>Thermocoleostomius</taxon>
    </lineage>
</organism>
<reference evidence="2" key="1">
    <citation type="submission" date="2022-12" db="EMBL/GenBank/DDBJ databases">
        <title>Polyphasic identification of a Novel Hot-Spring Cyanobacterium Ocullathermofonsia sinensis gen nov. sp. nov. and Genomic Insights on its Adaptations to the Thermal Habitat.</title>
        <authorList>
            <person name="Daroch M."/>
            <person name="Tang J."/>
            <person name="Jiang Y."/>
        </authorList>
    </citation>
    <scope>NUCLEOTIDE SEQUENCE</scope>
    <source>
        <strain evidence="2">PKUAC-SCTA174</strain>
    </source>
</reference>
<dbReference type="EMBL" id="CP113797">
    <property type="protein sequence ID" value="WAL60190.1"/>
    <property type="molecule type" value="Genomic_DNA"/>
</dbReference>
<accession>A0A9E8ZBH7</accession>
<dbReference type="InterPro" id="IPR039422">
    <property type="entry name" value="MarR/SlyA-like"/>
</dbReference>
<dbReference type="Gene3D" id="1.10.10.10">
    <property type="entry name" value="Winged helix-like DNA-binding domain superfamily/Winged helix DNA-binding domain"/>
    <property type="match status" value="1"/>
</dbReference>
<dbReference type="KEGG" id="tsin:OXH18_23985"/>
<dbReference type="InterPro" id="IPR036390">
    <property type="entry name" value="WH_DNA-bd_sf"/>
</dbReference>
<dbReference type="GO" id="GO:0003700">
    <property type="term" value="F:DNA-binding transcription factor activity"/>
    <property type="evidence" value="ECO:0007669"/>
    <property type="project" value="InterPro"/>
</dbReference>
<dbReference type="PANTHER" id="PTHR33164">
    <property type="entry name" value="TRANSCRIPTIONAL REGULATOR, MARR FAMILY"/>
    <property type="match status" value="1"/>
</dbReference>